<dbReference type="Pfam" id="PF21365">
    <property type="entry name" value="Glyco_hydro_31_3rd"/>
    <property type="match status" value="1"/>
</dbReference>
<evidence type="ECO:0000259" key="4">
    <source>
        <dbReference type="Pfam" id="PF13802"/>
    </source>
</evidence>
<dbReference type="InterPro" id="IPR013780">
    <property type="entry name" value="Glyco_hydro_b"/>
</dbReference>
<name>A0A848J6V5_9BACT</name>
<dbReference type="SUPFAM" id="SSF51445">
    <property type="entry name" value="(Trans)glycosidases"/>
    <property type="match status" value="1"/>
</dbReference>
<proteinExistence type="inferred from homology"/>
<protein>
    <submittedName>
        <fullName evidence="6">Glycoside hydrolase family 31 protein</fullName>
    </submittedName>
</protein>
<keyword evidence="7" id="KW-1185">Reference proteome</keyword>
<feature type="domain" description="Glycoside hydrolase family 31 N-terminal" evidence="4">
    <location>
        <begin position="43"/>
        <end position="198"/>
    </location>
</feature>
<dbReference type="GO" id="GO:0004553">
    <property type="term" value="F:hydrolase activity, hydrolyzing O-glycosyl compounds"/>
    <property type="evidence" value="ECO:0007669"/>
    <property type="project" value="InterPro"/>
</dbReference>
<keyword evidence="2" id="KW-0326">Glycosidase</keyword>
<comment type="caution">
    <text evidence="6">The sequence shown here is derived from an EMBL/GenBank/DDBJ whole genome shotgun (WGS) entry which is preliminary data.</text>
</comment>
<dbReference type="SUPFAM" id="SSF51011">
    <property type="entry name" value="Glycosyl hydrolase domain"/>
    <property type="match status" value="1"/>
</dbReference>
<dbReference type="Gene3D" id="3.20.20.80">
    <property type="entry name" value="Glycosidases"/>
    <property type="match status" value="1"/>
</dbReference>
<dbReference type="InterPro" id="IPR048395">
    <property type="entry name" value="Glyco_hydro_31_C"/>
</dbReference>
<dbReference type="InterPro" id="IPR017853">
    <property type="entry name" value="GH"/>
</dbReference>
<dbReference type="GO" id="GO:0030246">
    <property type="term" value="F:carbohydrate binding"/>
    <property type="evidence" value="ECO:0007669"/>
    <property type="project" value="InterPro"/>
</dbReference>
<dbReference type="PANTHER" id="PTHR43863:SF2">
    <property type="entry name" value="MALTASE-GLUCOAMYLASE"/>
    <property type="match status" value="1"/>
</dbReference>
<evidence type="ECO:0000313" key="6">
    <source>
        <dbReference type="EMBL" id="NMM50119.1"/>
    </source>
</evidence>
<evidence type="ECO:0000259" key="3">
    <source>
        <dbReference type="Pfam" id="PF01055"/>
    </source>
</evidence>
<dbReference type="RefSeq" id="WP_169684374.1">
    <property type="nucleotide sequence ID" value="NZ_JABBNU010000011.1"/>
</dbReference>
<dbReference type="Proteomes" id="UP000559010">
    <property type="component" value="Unassembled WGS sequence"/>
</dbReference>
<dbReference type="Gene3D" id="2.60.40.1180">
    <property type="entry name" value="Golgi alpha-mannosidase II"/>
    <property type="match status" value="2"/>
</dbReference>
<accession>A0A848J6V5</accession>
<feature type="domain" description="Glycoside hydrolase family 31 TIM barrel" evidence="3">
    <location>
        <begin position="241"/>
        <end position="563"/>
    </location>
</feature>
<evidence type="ECO:0000313" key="7">
    <source>
        <dbReference type="Proteomes" id="UP000559010"/>
    </source>
</evidence>
<dbReference type="PROSITE" id="PS51257">
    <property type="entry name" value="PROKAR_LIPOPROTEIN"/>
    <property type="match status" value="1"/>
</dbReference>
<sequence>MRYIILPLLILGFLSGCSPTDTLDRPIQKEKITIETSNGNYIIQAISNDIIKISFEDSLIKSSDVYAPVLNQSIQMEVSETDSIITAKTEKIKLVINKSPFKASYFTIDGKLKMTTKGVTRFGDSLATSFTLRPEESIYGTGFRAIPMNRRGHSFLAYNKPQYAYGEGATELNYSIPHWMSSNDYMMLIDNPSKAFFDIGKSQNDKLVYSSYKGNMSFYFINGNSFKELIGNYTALTGKQPLPPLWAMGNFQSRFGYKNQNEAETILNKSIKAGYSTDAIILDIYWFGPEIEDGKMGDLNWDLSLWPQPKQMISNFKDKGVKTVLITEPFFTKKSRNYEYLSKNGLLAYDKNGSTYDLPNFYFGNGGILDIFNPEAKKWMWNEYKRLKEYGVDGWWVDLGEPETHPDSILHKTGMGYEVHGIYGHEWAKMMSEGFAKDYPDERLFLLARAGFAGTQRYGLIPWSGDVGRNWSGLKPQPSIMLSMGLSGIGYMHSDAGGFTFVEKGDPELYTRWVQFATFTPIFRPHADNSAPAEPVMWNNEVQNNVKPFVDLRYKMLPYNYTLAWENATTGMPLARPMFVEYPEVSDTLNNQYMWGKNLLVAPILNPGVSSRKVYLPEGNWYNFWNNEKYKGGQWVEIPVTMENIPVFVKSGSILPTTDLIHSTDIYKTDTVNIHYYYDQTSSSQNIFFDDGKSRGSLENNQYQVVSISTTGDNDKITFNYETKGEGYKGNPESRVYKIIVHGLDSNPVRLTEEYKWNAEDSTLEFYDTLEEGKTITIRK</sequence>
<evidence type="ECO:0000259" key="5">
    <source>
        <dbReference type="Pfam" id="PF21365"/>
    </source>
</evidence>
<comment type="similarity">
    <text evidence="1 2">Belongs to the glycosyl hydrolase 31 family.</text>
</comment>
<dbReference type="AlphaFoldDB" id="A0A848J6V5"/>
<dbReference type="Pfam" id="PF13802">
    <property type="entry name" value="Gal_mutarotas_2"/>
    <property type="match status" value="1"/>
</dbReference>
<keyword evidence="2 6" id="KW-0378">Hydrolase</keyword>
<dbReference type="GO" id="GO:0005975">
    <property type="term" value="P:carbohydrate metabolic process"/>
    <property type="evidence" value="ECO:0007669"/>
    <property type="project" value="InterPro"/>
</dbReference>
<dbReference type="SUPFAM" id="SSF74650">
    <property type="entry name" value="Galactose mutarotase-like"/>
    <property type="match status" value="1"/>
</dbReference>
<dbReference type="InterPro" id="IPR000322">
    <property type="entry name" value="Glyco_hydro_31_TIM"/>
</dbReference>
<dbReference type="InterPro" id="IPR025887">
    <property type="entry name" value="Glyco_hydro_31_N_dom"/>
</dbReference>
<evidence type="ECO:0000256" key="2">
    <source>
        <dbReference type="RuleBase" id="RU361185"/>
    </source>
</evidence>
<evidence type="ECO:0000256" key="1">
    <source>
        <dbReference type="ARBA" id="ARBA00007806"/>
    </source>
</evidence>
<dbReference type="Pfam" id="PF01055">
    <property type="entry name" value="Glyco_hydro_31_2nd"/>
    <property type="match status" value="1"/>
</dbReference>
<reference evidence="6 7" key="1">
    <citation type="submission" date="2020-04" db="EMBL/GenBank/DDBJ databases">
        <title>Flammeovirgaceae bacterium KN852 isolated from deep sea.</title>
        <authorList>
            <person name="Zhang D.-C."/>
        </authorList>
    </citation>
    <scope>NUCLEOTIDE SEQUENCE [LARGE SCALE GENOMIC DNA]</scope>
    <source>
        <strain evidence="6 7">KN852</strain>
    </source>
</reference>
<dbReference type="PANTHER" id="PTHR43863">
    <property type="entry name" value="HYDROLASE, PUTATIVE (AFU_ORTHOLOGUE AFUA_1G03140)-RELATED"/>
    <property type="match status" value="1"/>
</dbReference>
<organism evidence="6 7">
    <name type="scientific">Marinigracilibium pacificum</name>
    <dbReference type="NCBI Taxonomy" id="2729599"/>
    <lineage>
        <taxon>Bacteria</taxon>
        <taxon>Pseudomonadati</taxon>
        <taxon>Bacteroidota</taxon>
        <taxon>Cytophagia</taxon>
        <taxon>Cytophagales</taxon>
        <taxon>Flammeovirgaceae</taxon>
        <taxon>Marinigracilibium</taxon>
    </lineage>
</organism>
<dbReference type="CDD" id="cd14752">
    <property type="entry name" value="GH31_N"/>
    <property type="match status" value="1"/>
</dbReference>
<dbReference type="InterPro" id="IPR051816">
    <property type="entry name" value="Glycosyl_Hydrolase_31"/>
</dbReference>
<dbReference type="InterPro" id="IPR011013">
    <property type="entry name" value="Gal_mutarotase_sf_dom"/>
</dbReference>
<dbReference type="EMBL" id="JABBNU010000011">
    <property type="protein sequence ID" value="NMM50119.1"/>
    <property type="molecule type" value="Genomic_DNA"/>
</dbReference>
<gene>
    <name evidence="6" type="ORF">HH304_17050</name>
</gene>
<dbReference type="Gene3D" id="2.60.40.1760">
    <property type="entry name" value="glycosyl hydrolase (family 31)"/>
    <property type="match status" value="1"/>
</dbReference>
<feature type="domain" description="Glycosyl hydrolase family 31 C-terminal" evidence="5">
    <location>
        <begin position="571"/>
        <end position="655"/>
    </location>
</feature>